<name>A0A840ELI2_9FLAO</name>
<organism evidence="1 2">
    <name type="scientific">Mesonia hippocampi</name>
    <dbReference type="NCBI Taxonomy" id="1628250"/>
    <lineage>
        <taxon>Bacteria</taxon>
        <taxon>Pseudomonadati</taxon>
        <taxon>Bacteroidota</taxon>
        <taxon>Flavobacteriia</taxon>
        <taxon>Flavobacteriales</taxon>
        <taxon>Flavobacteriaceae</taxon>
        <taxon>Mesonia</taxon>
    </lineage>
</organism>
<accession>A0A840ELI2</accession>
<gene>
    <name evidence="1" type="ORF">GGR32_000112</name>
</gene>
<evidence type="ECO:0000313" key="2">
    <source>
        <dbReference type="Proteomes" id="UP000553034"/>
    </source>
</evidence>
<sequence length="288" mass="32604">MGIAHKKQNFLDWATQQWVILYGNKIDNKKHQWLLGPFGNTKGIGYKFIEQLAQKESLIIHESKKDDGLFSSINQLNLPAKEVKKLSKGVIDFYQNTTNYNLVLAVKWNPFFKGFGFLLKALFSRRIQQLNIPIQNIKNTINKELTNSIIHLTDAVSNQPKHTIWLRAFKATNKVVYTGIYKTCTIPSGQTCIKAIFPLPNGSATVVLAPSVGKDGSLILTSSGKKMGDSGFYFLLQDAKGTLWTKFIKSFKDKLVVSCIDKQVVAKQTFTLWNLNVLQLTYTMHKKQ</sequence>
<keyword evidence="2" id="KW-1185">Reference proteome</keyword>
<reference evidence="1 2" key="1">
    <citation type="submission" date="2020-08" db="EMBL/GenBank/DDBJ databases">
        <title>Genomic Encyclopedia of Type Strains, Phase IV (KMG-IV): sequencing the most valuable type-strain genomes for metagenomic binning, comparative biology and taxonomic classification.</title>
        <authorList>
            <person name="Goeker M."/>
        </authorList>
    </citation>
    <scope>NUCLEOTIDE SEQUENCE [LARGE SCALE GENOMIC DNA]</scope>
    <source>
        <strain evidence="1 2">DSM 29568</strain>
    </source>
</reference>
<comment type="caution">
    <text evidence="1">The sequence shown here is derived from an EMBL/GenBank/DDBJ whole genome shotgun (WGS) entry which is preliminary data.</text>
</comment>
<dbReference type="EMBL" id="JACIFO010000001">
    <property type="protein sequence ID" value="MBB4117840.1"/>
    <property type="molecule type" value="Genomic_DNA"/>
</dbReference>
<dbReference type="RefSeq" id="WP_183475498.1">
    <property type="nucleotide sequence ID" value="NZ_JACIFO010000001.1"/>
</dbReference>
<proteinExistence type="predicted"/>
<protein>
    <submittedName>
        <fullName evidence="1">Uncharacterized protein</fullName>
    </submittedName>
</protein>
<dbReference type="AlphaFoldDB" id="A0A840ELI2"/>
<dbReference type="Proteomes" id="UP000553034">
    <property type="component" value="Unassembled WGS sequence"/>
</dbReference>
<evidence type="ECO:0000313" key="1">
    <source>
        <dbReference type="EMBL" id="MBB4117840.1"/>
    </source>
</evidence>